<keyword evidence="3" id="KW-0169">Cobalamin biosynthesis</keyword>
<dbReference type="EMBL" id="RKRE01000003">
    <property type="protein sequence ID" value="RPF42544.1"/>
    <property type="molecule type" value="Genomic_DNA"/>
</dbReference>
<dbReference type="PANTHER" id="PTHR45790">
    <property type="entry name" value="SIROHEME SYNTHASE-RELATED"/>
    <property type="match status" value="1"/>
</dbReference>
<dbReference type="PROSITE" id="PS00839">
    <property type="entry name" value="SUMT_1"/>
    <property type="match status" value="1"/>
</dbReference>
<dbReference type="InterPro" id="IPR035996">
    <property type="entry name" value="4pyrrol_Methylase_sf"/>
</dbReference>
<dbReference type="NCBIfam" id="TIGR01465">
    <property type="entry name" value="cobM_cbiF"/>
    <property type="match status" value="1"/>
</dbReference>
<dbReference type="PANTHER" id="PTHR45790:SF4">
    <property type="entry name" value="COBALT-PRECORRIN-4 C(11)-METHYLTRANSFERASE"/>
    <property type="match status" value="1"/>
</dbReference>
<comment type="pathway">
    <text evidence="1">Cofactor biosynthesis; adenosylcobalamin biosynthesis.</text>
</comment>
<dbReference type="Gene3D" id="3.40.1010.10">
    <property type="entry name" value="Cobalt-precorrin-4 Transmethylase, Domain 1"/>
    <property type="match status" value="1"/>
</dbReference>
<dbReference type="GO" id="GO:0032259">
    <property type="term" value="P:methylation"/>
    <property type="evidence" value="ECO:0007669"/>
    <property type="project" value="UniProtKB-KW"/>
</dbReference>
<dbReference type="UniPathway" id="UPA00148"/>
<organism evidence="8 9">
    <name type="scientific">Thermodesulfitimonas autotrophica</name>
    <dbReference type="NCBI Taxonomy" id="1894989"/>
    <lineage>
        <taxon>Bacteria</taxon>
        <taxon>Bacillati</taxon>
        <taxon>Bacillota</taxon>
        <taxon>Clostridia</taxon>
        <taxon>Thermoanaerobacterales</taxon>
        <taxon>Thermoanaerobacteraceae</taxon>
        <taxon>Thermodesulfitimonas</taxon>
    </lineage>
</organism>
<gene>
    <name evidence="8" type="ORF">EDD75_1645</name>
</gene>
<dbReference type="InterPro" id="IPR006362">
    <property type="entry name" value="Cbl_synth_CobM/CibF"/>
</dbReference>
<keyword evidence="6" id="KW-0949">S-adenosyl-L-methionine</keyword>
<comment type="similarity">
    <text evidence="2">Belongs to the precorrin methyltransferase family.</text>
</comment>
<evidence type="ECO:0000256" key="2">
    <source>
        <dbReference type="ARBA" id="ARBA00005879"/>
    </source>
</evidence>
<evidence type="ECO:0000256" key="6">
    <source>
        <dbReference type="ARBA" id="ARBA00022691"/>
    </source>
</evidence>
<reference evidence="8 9" key="1">
    <citation type="submission" date="2018-11" db="EMBL/GenBank/DDBJ databases">
        <title>Genomic Encyclopedia of Type Strains, Phase IV (KMG-IV): sequencing the most valuable type-strain genomes for metagenomic binning, comparative biology and taxonomic classification.</title>
        <authorList>
            <person name="Goeker M."/>
        </authorList>
    </citation>
    <scope>NUCLEOTIDE SEQUENCE [LARGE SCALE GENOMIC DNA]</scope>
    <source>
        <strain evidence="8 9">DSM 102936</strain>
    </source>
</reference>
<dbReference type="GO" id="GO:0009236">
    <property type="term" value="P:cobalamin biosynthetic process"/>
    <property type="evidence" value="ECO:0007669"/>
    <property type="project" value="UniProtKB-UniPathway"/>
</dbReference>
<evidence type="ECO:0000256" key="1">
    <source>
        <dbReference type="ARBA" id="ARBA00004953"/>
    </source>
</evidence>
<dbReference type="InterPro" id="IPR014776">
    <property type="entry name" value="4pyrrole_Mease_sub2"/>
</dbReference>
<keyword evidence="4 8" id="KW-0489">Methyltransferase</keyword>
<sequence>MKPVYIVGAGPGDPELITVKGARLLGEADVVVYAGSLIPPAVLRYVRPEAERHNSATLTRQEIAGILIGAARAGKLAVRLSSGDPSLYGAIAELMADLEAAGVPCEVVPGVSSFLAAAARLKKEFTVPGVSQTLILSRLAGRTPVPEAESLAALARHRASLCLFLSVHLIEEVAAALAAGYPPETPVAVVEKVTWPEERIIHCRLSELPAAVRGAGITRTALVLVGDFLEAAGEPSRLYDPNFSHGYRKRGDA</sequence>
<protein>
    <submittedName>
        <fullName evidence="8">Cobalt-precorrin 4 C11-methyltransferase</fullName>
    </submittedName>
</protein>
<dbReference type="Gene3D" id="3.30.950.10">
    <property type="entry name" value="Methyltransferase, Cobalt-precorrin-4 Transmethylase, Domain 2"/>
    <property type="match status" value="1"/>
</dbReference>
<evidence type="ECO:0000256" key="4">
    <source>
        <dbReference type="ARBA" id="ARBA00022603"/>
    </source>
</evidence>
<dbReference type="AlphaFoldDB" id="A0A3N5AD59"/>
<evidence type="ECO:0000313" key="9">
    <source>
        <dbReference type="Proteomes" id="UP000282654"/>
    </source>
</evidence>
<comment type="caution">
    <text evidence="8">The sequence shown here is derived from an EMBL/GenBank/DDBJ whole genome shotgun (WGS) entry which is preliminary data.</text>
</comment>
<dbReference type="SUPFAM" id="SSF53790">
    <property type="entry name" value="Tetrapyrrole methylase"/>
    <property type="match status" value="1"/>
</dbReference>
<dbReference type="RefSeq" id="WP_123930806.1">
    <property type="nucleotide sequence ID" value="NZ_RKRE01000003.1"/>
</dbReference>
<feature type="domain" description="Tetrapyrrole methylase" evidence="7">
    <location>
        <begin position="4"/>
        <end position="208"/>
    </location>
</feature>
<dbReference type="OrthoDB" id="9815856at2"/>
<dbReference type="GO" id="GO:0046026">
    <property type="term" value="F:precorrin-4 C11-methyltransferase activity"/>
    <property type="evidence" value="ECO:0007669"/>
    <property type="project" value="InterPro"/>
</dbReference>
<dbReference type="InterPro" id="IPR003043">
    <property type="entry name" value="Uropor_MeTrfase_CS"/>
</dbReference>
<dbReference type="InterPro" id="IPR014777">
    <property type="entry name" value="4pyrrole_Mease_sub1"/>
</dbReference>
<evidence type="ECO:0000256" key="3">
    <source>
        <dbReference type="ARBA" id="ARBA00022573"/>
    </source>
</evidence>
<evidence type="ECO:0000313" key="8">
    <source>
        <dbReference type="EMBL" id="RPF42544.1"/>
    </source>
</evidence>
<dbReference type="CDD" id="cd11641">
    <property type="entry name" value="Precorrin-4_C11-MT"/>
    <property type="match status" value="1"/>
</dbReference>
<evidence type="ECO:0000259" key="7">
    <source>
        <dbReference type="Pfam" id="PF00590"/>
    </source>
</evidence>
<dbReference type="Proteomes" id="UP000282654">
    <property type="component" value="Unassembled WGS sequence"/>
</dbReference>
<keyword evidence="9" id="KW-1185">Reference proteome</keyword>
<dbReference type="InterPro" id="IPR050161">
    <property type="entry name" value="Siro_Cobalamin_biosynth"/>
</dbReference>
<dbReference type="Pfam" id="PF00590">
    <property type="entry name" value="TP_methylase"/>
    <property type="match status" value="1"/>
</dbReference>
<accession>A0A3N5AD59</accession>
<dbReference type="InterPro" id="IPR000878">
    <property type="entry name" value="4pyrrol_Mease"/>
</dbReference>
<keyword evidence="5 8" id="KW-0808">Transferase</keyword>
<evidence type="ECO:0000256" key="5">
    <source>
        <dbReference type="ARBA" id="ARBA00022679"/>
    </source>
</evidence>
<name>A0A3N5AD59_9THEO</name>
<proteinExistence type="inferred from homology"/>